<protein>
    <recommendedName>
        <fullName evidence="3">HNH endonuclease</fullName>
    </recommendedName>
</protein>
<evidence type="ECO:0008006" key="3">
    <source>
        <dbReference type="Google" id="ProtNLM"/>
    </source>
</evidence>
<dbReference type="CDD" id="cd00085">
    <property type="entry name" value="HNHc"/>
    <property type="match status" value="1"/>
</dbReference>
<dbReference type="Proteomes" id="UP000327191">
    <property type="component" value="Unassembled WGS sequence"/>
</dbReference>
<dbReference type="RefSeq" id="WP_150671768.1">
    <property type="nucleotide sequence ID" value="NZ_CABVJE010000001.1"/>
</dbReference>
<reference evidence="1 2" key="1">
    <citation type="submission" date="2019-09" db="EMBL/GenBank/DDBJ databases">
        <authorList>
            <person name="Chandra G."/>
            <person name="Truman W A."/>
        </authorList>
    </citation>
    <scope>NUCLEOTIDE SEQUENCE [LARGE SCALE GENOMIC DNA]</scope>
    <source>
        <strain evidence="1">PS938</strain>
    </source>
</reference>
<evidence type="ECO:0000313" key="2">
    <source>
        <dbReference type="Proteomes" id="UP000327191"/>
    </source>
</evidence>
<gene>
    <name evidence="1" type="ORF">PS938_00166</name>
</gene>
<organism evidence="1 2">
    <name type="scientific">Pseudomonas fluorescens</name>
    <dbReference type="NCBI Taxonomy" id="294"/>
    <lineage>
        <taxon>Bacteria</taxon>
        <taxon>Pseudomonadati</taxon>
        <taxon>Pseudomonadota</taxon>
        <taxon>Gammaproteobacteria</taxon>
        <taxon>Pseudomonadales</taxon>
        <taxon>Pseudomonadaceae</taxon>
        <taxon>Pseudomonas</taxon>
    </lineage>
</organism>
<dbReference type="EMBL" id="CABVJE010000001">
    <property type="protein sequence ID" value="VVP75328.1"/>
    <property type="molecule type" value="Genomic_DNA"/>
</dbReference>
<dbReference type="Gene3D" id="1.10.30.50">
    <property type="match status" value="1"/>
</dbReference>
<dbReference type="AlphaFoldDB" id="A0A5E7RPA0"/>
<evidence type="ECO:0000313" key="1">
    <source>
        <dbReference type="EMBL" id="VVP75328.1"/>
    </source>
</evidence>
<name>A0A5E7RPA0_PSEFL</name>
<proteinExistence type="predicted"/>
<dbReference type="OrthoDB" id="9816185at2"/>
<sequence length="283" mass="32247">MTTSVREYTYKRIARGHRLQEAEITQLLAIYDRYDADLGAASEMLKGADLPRSLTDAVYAAYDRTQEGRLLYSLRERLFKGVDLCPVCGIDTVSELDHFLPRSEFKPLAIYSRNLVPSCHHCNHIKLAGFGGQTEGELALIHAYFDELPDEHFLEARIDISEGGLVATFQVMADVELPEGLGERLAHQIESLELNERYEKEINTYLMSHATGVHLEHARDGKAGVRRFLRTQARIEEKKLYLNHWRPTLLRALSRHDEFTDGGFVGIFNVPQDILNDLFDAED</sequence>
<dbReference type="InterPro" id="IPR003615">
    <property type="entry name" value="HNH_nuc"/>
</dbReference>
<accession>A0A5E7RPA0</accession>